<dbReference type="GO" id="GO:0005886">
    <property type="term" value="C:plasma membrane"/>
    <property type="evidence" value="ECO:0007669"/>
    <property type="project" value="TreeGrafter"/>
</dbReference>
<protein>
    <submittedName>
        <fullName evidence="4">LSDAT_euk domain-containing protein</fullName>
    </submittedName>
</protein>
<feature type="domain" description="TRPM SLOG" evidence="2">
    <location>
        <begin position="117"/>
        <end position="312"/>
    </location>
</feature>
<accession>A0A1I8IX24</accession>
<evidence type="ECO:0000313" key="3">
    <source>
        <dbReference type="Proteomes" id="UP000095280"/>
    </source>
</evidence>
<dbReference type="GO" id="GO:0030001">
    <property type="term" value="P:metal ion transport"/>
    <property type="evidence" value="ECO:0007669"/>
    <property type="project" value="TreeGrafter"/>
</dbReference>
<dbReference type="InterPro" id="IPR050927">
    <property type="entry name" value="TRPM"/>
</dbReference>
<dbReference type="PANTHER" id="PTHR13800:SF1">
    <property type="entry name" value="TRANSIENT RECEPTOR POTENTIAL CATION CHANNEL TRPM"/>
    <property type="match status" value="1"/>
</dbReference>
<keyword evidence="3" id="KW-1185">Reference proteome</keyword>
<evidence type="ECO:0000256" key="1">
    <source>
        <dbReference type="SAM" id="MobiDB-lite"/>
    </source>
</evidence>
<feature type="region of interest" description="Disordered" evidence="1">
    <location>
        <begin position="1"/>
        <end position="20"/>
    </location>
</feature>
<dbReference type="WBParaSite" id="maker-uti_cns_0017700-snap-gene-0.2-mRNA-1">
    <property type="protein sequence ID" value="maker-uti_cns_0017700-snap-gene-0.2-mRNA-1"/>
    <property type="gene ID" value="maker-uti_cns_0017700-snap-gene-0.2"/>
</dbReference>
<organism evidence="3 4">
    <name type="scientific">Macrostomum lignano</name>
    <dbReference type="NCBI Taxonomy" id="282301"/>
    <lineage>
        <taxon>Eukaryota</taxon>
        <taxon>Metazoa</taxon>
        <taxon>Spiralia</taxon>
        <taxon>Lophotrochozoa</taxon>
        <taxon>Platyhelminthes</taxon>
        <taxon>Rhabditophora</taxon>
        <taxon>Macrostomorpha</taxon>
        <taxon>Macrostomida</taxon>
        <taxon>Macrostomidae</taxon>
        <taxon>Macrostomum</taxon>
    </lineage>
</organism>
<proteinExistence type="predicted"/>
<dbReference type="PANTHER" id="PTHR13800">
    <property type="entry name" value="TRANSIENT RECEPTOR POTENTIAL CATION CHANNEL, SUBFAMILY M, MEMBER 6"/>
    <property type="match status" value="1"/>
</dbReference>
<sequence>RVGSLTNGVGGNGPDGDLVSVSSSQEEVWIERNIRKRECVRFAPASLTTGAQQQLCQCGRAFAQHHSLDPGLAVGSMAAAGGGAAGAAWRPETHTISSPTDAYGVIEFASGPHPTMARYIRVAEDTDPALLLHVLTNVWRLPLPKLVLSVHGGMQNFELQPRLRQLALSGLLKAAKTTDAWLISTGLDNGVSRLVCAIGIAPWGVIRDRDQLLGRSRTCKYFAISSAGKSLSVLNRYHSYFLLVDDGRCGSYGIESQLRRNLERYLCSLRLCKSHFGVGLDRVPVVATLLEGGASAFRLLLDLTLGSPPVPV</sequence>
<dbReference type="InterPro" id="IPR041491">
    <property type="entry name" value="TRPM_SLOG"/>
</dbReference>
<dbReference type="Proteomes" id="UP000095280">
    <property type="component" value="Unplaced"/>
</dbReference>
<dbReference type="GO" id="GO:0005261">
    <property type="term" value="F:monoatomic cation channel activity"/>
    <property type="evidence" value="ECO:0007669"/>
    <property type="project" value="TreeGrafter"/>
</dbReference>
<evidence type="ECO:0000259" key="2">
    <source>
        <dbReference type="Pfam" id="PF18139"/>
    </source>
</evidence>
<evidence type="ECO:0000313" key="4">
    <source>
        <dbReference type="WBParaSite" id="maker-uti_cns_0017700-snap-gene-0.2-mRNA-1"/>
    </source>
</evidence>
<dbReference type="Pfam" id="PF18139">
    <property type="entry name" value="LSDAT_euk"/>
    <property type="match status" value="1"/>
</dbReference>
<dbReference type="AlphaFoldDB" id="A0A1I8IX24"/>
<reference evidence="4" key="1">
    <citation type="submission" date="2016-11" db="UniProtKB">
        <authorList>
            <consortium name="WormBaseParasite"/>
        </authorList>
    </citation>
    <scope>IDENTIFICATION</scope>
</reference>
<name>A0A1I8IX24_9PLAT</name>